<proteinExistence type="predicted"/>
<reference evidence="1" key="1">
    <citation type="submission" date="2022-09" db="EMBL/GenBank/DDBJ databases">
        <title>Molecular characterization of Glaesserella parasuis strains circulating in commercial swine farms using whole-genome sequencing.</title>
        <authorList>
            <person name="Mugabi R."/>
            <person name="Clavijo M."/>
            <person name="Li G."/>
        </authorList>
    </citation>
    <scope>NUCLEOTIDE SEQUENCE</scope>
    <source>
        <strain evidence="1">0435-53</strain>
    </source>
</reference>
<evidence type="ECO:0000313" key="3">
    <source>
        <dbReference type="Proteomes" id="UP001148834"/>
    </source>
</evidence>
<gene>
    <name evidence="1" type="ORF">N5925_04150</name>
    <name evidence="2" type="ORF">QBL01_08545</name>
</gene>
<dbReference type="EMBL" id="JAODIR010000015">
    <property type="protein sequence ID" value="MDD2167811.1"/>
    <property type="molecule type" value="Genomic_DNA"/>
</dbReference>
<name>A0AA42EHZ4_GLAPU</name>
<evidence type="ECO:0000313" key="2">
    <source>
        <dbReference type="EMBL" id="WGE09300.1"/>
    </source>
</evidence>
<dbReference type="AlphaFoldDB" id="A0AA42EHZ4"/>
<reference evidence="2" key="2">
    <citation type="submission" date="2023-04" db="EMBL/GenBank/DDBJ databases">
        <title>Molecular characterization of the Integrative and Conjugative elements harboring multidrug-resistance gene from Glaesserella (Haemophilus) parasuis.</title>
        <authorList>
            <person name="Che Y."/>
            <person name="Zhou L."/>
        </authorList>
    </citation>
    <scope>NUCLEOTIDE SEQUENCE</scope>
    <source>
        <strain evidence="2">Z44</strain>
    </source>
</reference>
<dbReference type="RefSeq" id="WP_081378038.1">
    <property type="nucleotide sequence ID" value="NZ_CP121769.1"/>
</dbReference>
<protein>
    <submittedName>
        <fullName evidence="1">Uncharacterized protein</fullName>
    </submittedName>
</protein>
<sequence length="130" mass="15315">MVDVAINGIEVTLGELFAKELKNFPQSDRQLINKFIWHIQNFGFTNLEGRNKSSDNVHKNDPHFAQKVKYARENHLWHYHIGILAFDLSKHFGDRTSEYVLHYQRFSDRVKIVDYPARPPFNLPSASYLR</sequence>
<dbReference type="EMBL" id="CP121769">
    <property type="protein sequence ID" value="WGE09300.1"/>
    <property type="molecule type" value="Genomic_DNA"/>
</dbReference>
<evidence type="ECO:0000313" key="1">
    <source>
        <dbReference type="EMBL" id="MDD2167811.1"/>
    </source>
</evidence>
<organism evidence="1 3">
    <name type="scientific">Glaesserella parasuis</name>
    <name type="common">Haemophilus parasuis</name>
    <dbReference type="NCBI Taxonomy" id="738"/>
    <lineage>
        <taxon>Bacteria</taxon>
        <taxon>Pseudomonadati</taxon>
        <taxon>Pseudomonadota</taxon>
        <taxon>Gammaproteobacteria</taxon>
        <taxon>Pasteurellales</taxon>
        <taxon>Pasteurellaceae</taxon>
        <taxon>Glaesserella</taxon>
    </lineage>
</organism>
<dbReference type="Proteomes" id="UP001222296">
    <property type="component" value="Chromosome"/>
</dbReference>
<accession>A0AA42EHZ4</accession>
<dbReference type="Proteomes" id="UP001148834">
    <property type="component" value="Unassembled WGS sequence"/>
</dbReference>